<dbReference type="RefSeq" id="WP_043079588.1">
    <property type="nucleotide sequence ID" value="NZ_CP011530.1"/>
</dbReference>
<sequence length="62" mass="7396">MKWLRRYQRAEHPGLEEARVIRHEARADLAHAEALAARADELLERNHFAEAIERSMRRRYAT</sequence>
<dbReference type="InterPro" id="IPR056037">
    <property type="entry name" value="DUF7620"/>
</dbReference>
<dbReference type="Proteomes" id="UP000037962">
    <property type="component" value="Unassembled WGS sequence"/>
</dbReference>
<dbReference type="EMBL" id="LJFS01000029">
    <property type="protein sequence ID" value="KPG29663.1"/>
    <property type="molecule type" value="Genomic_DNA"/>
</dbReference>
<comment type="caution">
    <text evidence="1">The sequence shown here is derived from an EMBL/GenBank/DDBJ whole genome shotgun (WGS) entry which is preliminary data.</text>
</comment>
<proteinExistence type="predicted"/>
<evidence type="ECO:0000313" key="1">
    <source>
        <dbReference type="EMBL" id="KPG04818.1"/>
    </source>
</evidence>
<organism evidence="1 3">
    <name type="scientific">Mycobacteroides immunogenum</name>
    <dbReference type="NCBI Taxonomy" id="83262"/>
    <lineage>
        <taxon>Bacteria</taxon>
        <taxon>Bacillati</taxon>
        <taxon>Actinomycetota</taxon>
        <taxon>Actinomycetes</taxon>
        <taxon>Mycobacteriales</taxon>
        <taxon>Mycobacteriaceae</taxon>
        <taxon>Mycobacteroides</taxon>
    </lineage>
</organism>
<dbReference type="Proteomes" id="UP000037843">
    <property type="component" value="Unassembled WGS sequence"/>
</dbReference>
<keyword evidence="4" id="KW-1185">Reference proteome</keyword>
<dbReference type="AlphaFoldDB" id="A0A7V8RUP5"/>
<evidence type="ECO:0000313" key="2">
    <source>
        <dbReference type="EMBL" id="KPG29663.1"/>
    </source>
</evidence>
<dbReference type="KEGG" id="miz:BAB75_09560"/>
<gene>
    <name evidence="1" type="ORF">AN908_23580</name>
    <name evidence="2" type="ORF">AN912_19935</name>
</gene>
<evidence type="ECO:0000313" key="3">
    <source>
        <dbReference type="Proteomes" id="UP000037843"/>
    </source>
</evidence>
<evidence type="ECO:0000313" key="4">
    <source>
        <dbReference type="Proteomes" id="UP000037962"/>
    </source>
</evidence>
<reference evidence="3 4" key="1">
    <citation type="submission" date="2015-09" db="EMBL/GenBank/DDBJ databases">
        <title>Genome Sequences of Mycobacterium immunogenum Isolates, Recuperated from a Chloraminated Drinking Water Distribution System Simulator Subjected to Episodes of Nitrification.</title>
        <authorList>
            <person name="Gomez-Alvarez V."/>
            <person name="Revetta R.P."/>
        </authorList>
    </citation>
    <scope>NUCLEOTIDE SEQUENCE [LARGE SCALE GENOMIC DNA]</scope>
    <source>
        <strain evidence="1 3">H008</strain>
        <strain evidence="2 4">H076</strain>
    </source>
</reference>
<dbReference type="GeneID" id="45764143"/>
<protein>
    <submittedName>
        <fullName evidence="1">Uncharacterized protein</fullName>
    </submittedName>
</protein>
<dbReference type="Pfam" id="PF24596">
    <property type="entry name" value="DUF7620"/>
    <property type="match status" value="1"/>
</dbReference>
<accession>A0A7V8RUP5</accession>
<dbReference type="EMBL" id="LJFO01000016">
    <property type="protein sequence ID" value="KPG04818.1"/>
    <property type="molecule type" value="Genomic_DNA"/>
</dbReference>
<name>A0A7V8RUP5_9MYCO</name>